<keyword evidence="5 11" id="KW-0547">Nucleotide-binding</keyword>
<evidence type="ECO:0000313" key="15">
    <source>
        <dbReference type="EMBL" id="BAH38666.1"/>
    </source>
</evidence>
<dbReference type="FunFam" id="3.40.50.300:FF:000009">
    <property type="entry name" value="CTP synthase"/>
    <property type="match status" value="1"/>
</dbReference>
<comment type="catalytic activity">
    <reaction evidence="11">
        <text>L-glutamine + H2O = L-glutamate + NH4(+)</text>
        <dbReference type="Rhea" id="RHEA:15889"/>
        <dbReference type="ChEBI" id="CHEBI:15377"/>
        <dbReference type="ChEBI" id="CHEBI:28938"/>
        <dbReference type="ChEBI" id="CHEBI:29985"/>
        <dbReference type="ChEBI" id="CHEBI:58359"/>
    </reaction>
</comment>
<feature type="binding site" evidence="11">
    <location>
        <position position="473"/>
    </location>
    <ligand>
        <name>L-glutamine</name>
        <dbReference type="ChEBI" id="CHEBI:58359"/>
    </ligand>
</feature>
<feature type="binding site" evidence="11">
    <location>
        <begin position="26"/>
        <end position="31"/>
    </location>
    <ligand>
        <name>ATP</name>
        <dbReference type="ChEBI" id="CHEBI:30616"/>
    </ligand>
</feature>
<comment type="function">
    <text evidence="11">Catalyzes the ATP-dependent amination of UTP to CTP with either L-glutamine or ammonia as the source of nitrogen. Regulates intracellular CTP levels through interactions with the four ribonucleotide triphosphates.</text>
</comment>
<feature type="binding site" evidence="11">
    <location>
        <position position="83"/>
    </location>
    <ligand>
        <name>Mg(2+)</name>
        <dbReference type="ChEBI" id="CHEBI:18420"/>
    </ligand>
</feature>
<feature type="binding site" evidence="11">
    <location>
        <position position="234"/>
    </location>
    <ligand>
        <name>CTP</name>
        <dbReference type="ChEBI" id="CHEBI:37563"/>
        <note>allosteric inhibitor</note>
    </ligand>
</feature>
<organism evidence="15 16">
    <name type="scientific">Gemmatimonas aurantiaca (strain DSM 14586 / JCM 11422 / NBRC 100505 / T-27)</name>
    <dbReference type="NCBI Taxonomy" id="379066"/>
    <lineage>
        <taxon>Bacteria</taxon>
        <taxon>Pseudomonadati</taxon>
        <taxon>Gemmatimonadota</taxon>
        <taxon>Gemmatimonadia</taxon>
        <taxon>Gemmatimonadales</taxon>
        <taxon>Gemmatimonadaceae</taxon>
        <taxon>Gemmatimonas</taxon>
    </lineage>
</organism>
<dbReference type="GO" id="GO:0044210">
    <property type="term" value="P:'de novo' CTP biosynthetic process"/>
    <property type="evidence" value="ECO:0007669"/>
    <property type="project" value="UniProtKB-UniRule"/>
</dbReference>
<dbReference type="SUPFAM" id="SSF52317">
    <property type="entry name" value="Class I glutamine amidotransferase-like"/>
    <property type="match status" value="1"/>
</dbReference>
<dbReference type="SUPFAM" id="SSF52540">
    <property type="entry name" value="P-loop containing nucleoside triphosphate hydrolases"/>
    <property type="match status" value="1"/>
</dbReference>
<evidence type="ECO:0000256" key="6">
    <source>
        <dbReference type="ARBA" id="ARBA00022840"/>
    </source>
</evidence>
<keyword evidence="9 11" id="KW-0665">Pyrimidine biosynthesis</keyword>
<evidence type="ECO:0000256" key="8">
    <source>
        <dbReference type="ARBA" id="ARBA00022962"/>
    </source>
</evidence>
<dbReference type="Gene3D" id="3.40.50.880">
    <property type="match status" value="1"/>
</dbReference>
<dbReference type="GO" id="GO:0003883">
    <property type="term" value="F:CTP synthase activity"/>
    <property type="evidence" value="ECO:0007669"/>
    <property type="project" value="UniProtKB-UniRule"/>
</dbReference>
<evidence type="ECO:0000256" key="9">
    <source>
        <dbReference type="ARBA" id="ARBA00022975"/>
    </source>
</evidence>
<evidence type="ECO:0000256" key="11">
    <source>
        <dbReference type="HAMAP-Rule" id="MF_01227"/>
    </source>
</evidence>
<dbReference type="PANTHER" id="PTHR11550:SF0">
    <property type="entry name" value="CTP SYNTHASE-RELATED"/>
    <property type="match status" value="1"/>
</dbReference>
<dbReference type="Gene3D" id="3.40.50.300">
    <property type="entry name" value="P-loop containing nucleotide triphosphate hydrolases"/>
    <property type="match status" value="1"/>
</dbReference>
<dbReference type="FunFam" id="3.40.50.880:FF:000002">
    <property type="entry name" value="CTP synthase"/>
    <property type="match status" value="1"/>
</dbReference>
<evidence type="ECO:0000313" key="16">
    <source>
        <dbReference type="Proteomes" id="UP000002209"/>
    </source>
</evidence>
<dbReference type="MEROPS" id="C26.964"/>
<accession>C1A8V6</accession>
<dbReference type="NCBIfam" id="NF003792">
    <property type="entry name" value="PRK05380.1"/>
    <property type="match status" value="1"/>
</dbReference>
<dbReference type="Pfam" id="PF00117">
    <property type="entry name" value="GATase"/>
    <property type="match status" value="1"/>
</dbReference>
<dbReference type="RefSeq" id="WP_012683113.1">
    <property type="nucleotide sequence ID" value="NC_012489.1"/>
</dbReference>
<dbReference type="EMBL" id="AP009153">
    <property type="protein sequence ID" value="BAH38666.1"/>
    <property type="molecule type" value="Genomic_DNA"/>
</dbReference>
<keyword evidence="16" id="KW-1185">Reference proteome</keyword>
<evidence type="ECO:0000256" key="5">
    <source>
        <dbReference type="ARBA" id="ARBA00022741"/>
    </source>
</evidence>
<evidence type="ECO:0000256" key="10">
    <source>
        <dbReference type="ARBA" id="ARBA00047781"/>
    </source>
</evidence>
<comment type="catalytic activity">
    <reaction evidence="10 11">
        <text>UTP + L-glutamine + ATP + H2O = CTP + L-glutamate + ADP + phosphate + 2 H(+)</text>
        <dbReference type="Rhea" id="RHEA:26426"/>
        <dbReference type="ChEBI" id="CHEBI:15377"/>
        <dbReference type="ChEBI" id="CHEBI:15378"/>
        <dbReference type="ChEBI" id="CHEBI:29985"/>
        <dbReference type="ChEBI" id="CHEBI:30616"/>
        <dbReference type="ChEBI" id="CHEBI:37563"/>
        <dbReference type="ChEBI" id="CHEBI:43474"/>
        <dbReference type="ChEBI" id="CHEBI:46398"/>
        <dbReference type="ChEBI" id="CHEBI:58359"/>
        <dbReference type="ChEBI" id="CHEBI:456216"/>
        <dbReference type="EC" id="6.3.4.2"/>
    </reaction>
</comment>
<comment type="similarity">
    <text evidence="2 11">Belongs to the CTP synthase family.</text>
</comment>
<evidence type="ECO:0000256" key="12">
    <source>
        <dbReference type="SAM" id="MobiDB-lite"/>
    </source>
</evidence>
<feature type="binding site" evidence="11">
    <location>
        <begin position="198"/>
        <end position="203"/>
    </location>
    <ligand>
        <name>UTP</name>
        <dbReference type="ChEBI" id="CHEBI:46398"/>
    </ligand>
</feature>
<dbReference type="GO" id="GO:0046872">
    <property type="term" value="F:metal ion binding"/>
    <property type="evidence" value="ECO:0007669"/>
    <property type="project" value="UniProtKB-KW"/>
</dbReference>
<dbReference type="KEGG" id="gau:GAU_1624"/>
<comment type="activity regulation">
    <text evidence="11">Allosterically activated by GTP, when glutamine is the substrate; GTP has no effect on the reaction when ammonia is the substrate. The allosteric effector GTP functions by stabilizing the protein conformation that binds the tetrahedral intermediate(s) formed during glutamine hydrolysis. Inhibited by the product CTP, via allosteric rather than competitive inhibition.</text>
</comment>
<dbReference type="eggNOG" id="COG0504">
    <property type="taxonomic scope" value="Bacteria"/>
</dbReference>
<dbReference type="AlphaFoldDB" id="C1A8V6"/>
<feature type="domain" description="CTP synthase N-terminal" evidence="14">
    <location>
        <begin position="15"/>
        <end position="277"/>
    </location>
</feature>
<dbReference type="HOGENOM" id="CLU_011675_5_0_0"/>
<dbReference type="PANTHER" id="PTHR11550">
    <property type="entry name" value="CTP SYNTHASE"/>
    <property type="match status" value="1"/>
</dbReference>
<dbReference type="InterPro" id="IPR027417">
    <property type="entry name" value="P-loop_NTPase"/>
</dbReference>
<dbReference type="InterPro" id="IPR017926">
    <property type="entry name" value="GATASE"/>
</dbReference>
<feature type="binding site" evidence="11">
    <location>
        <position position="83"/>
    </location>
    <ligand>
        <name>ATP</name>
        <dbReference type="ChEBI" id="CHEBI:30616"/>
    </ligand>
</feature>
<feature type="binding site" evidence="11">
    <location>
        <position position="252"/>
    </location>
    <ligand>
        <name>ATP</name>
        <dbReference type="ChEBI" id="CHEBI:30616"/>
    </ligand>
</feature>
<reference evidence="16" key="1">
    <citation type="submission" date="2006-03" db="EMBL/GenBank/DDBJ databases">
        <title>Complete genome sequence of Gemmatimonas aurantiaca T-27 that represents a novel phylum Gemmatimonadetes.</title>
        <authorList>
            <person name="Takasaki K."/>
            <person name="Ichikawa N."/>
            <person name="Miura H."/>
            <person name="Matsushita S."/>
            <person name="Watanabe Y."/>
            <person name="Oguchi A."/>
            <person name="Ankai A."/>
            <person name="Yashiro I."/>
            <person name="Takahashi M."/>
            <person name="Terui Y."/>
            <person name="Fukui S."/>
            <person name="Yokoyama H."/>
            <person name="Tanikawa S."/>
            <person name="Hanada S."/>
            <person name="Kamagata Y."/>
            <person name="Fujita N."/>
        </authorList>
    </citation>
    <scope>NUCLEOTIDE SEQUENCE [LARGE SCALE GENOMIC DNA]</scope>
    <source>
        <strain evidence="16">T-27 / DSM 14586 / JCM 11422 / NBRC 100505</strain>
    </source>
</reference>
<dbReference type="NCBIfam" id="TIGR00337">
    <property type="entry name" value="PyrG"/>
    <property type="match status" value="1"/>
</dbReference>
<feature type="binding site" evidence="11">
    <location>
        <begin position="158"/>
        <end position="160"/>
    </location>
    <ligand>
        <name>CTP</name>
        <dbReference type="ChEBI" id="CHEBI:37563"/>
        <note>allosteric inhibitor</note>
    </ligand>
</feature>
<feature type="region of interest" description="Disordered" evidence="12">
    <location>
        <begin position="544"/>
        <end position="564"/>
    </location>
</feature>
<proteinExistence type="inferred from homology"/>
<comment type="miscellaneous">
    <text evidence="11">CTPSs have evolved a hybrid strategy for distinguishing between UTP and CTP. The overlapping regions of the product feedback inhibitory and substrate sites recognize a common feature in both compounds, the triphosphate moiety. To differentiate isosteric substrate and product pyrimidine rings, an additional pocket far from the expected kinase/ligase catalytic site, specifically recognizes the cytosine and ribose portions of the product inhibitor.</text>
</comment>
<keyword evidence="4 11" id="KW-0479">Metal-binding</keyword>
<feature type="domain" description="Glutamine amidotransferase" evidence="13">
    <location>
        <begin position="313"/>
        <end position="537"/>
    </location>
</feature>
<dbReference type="GO" id="GO:0004359">
    <property type="term" value="F:glutaminase activity"/>
    <property type="evidence" value="ECO:0007669"/>
    <property type="project" value="RHEA"/>
</dbReference>
<comment type="pathway">
    <text evidence="1 11">Pyrimidine metabolism; CTP biosynthesis via de novo pathway; CTP from UDP: step 2/2.</text>
</comment>
<dbReference type="InterPro" id="IPR004468">
    <property type="entry name" value="CTP_synthase"/>
</dbReference>
<evidence type="ECO:0000259" key="14">
    <source>
        <dbReference type="Pfam" id="PF06418"/>
    </source>
</evidence>
<feature type="binding site" evidence="11">
    <location>
        <begin position="198"/>
        <end position="203"/>
    </location>
    <ligand>
        <name>CTP</name>
        <dbReference type="ChEBI" id="CHEBI:37563"/>
        <note>allosteric inhibitor</note>
    </ligand>
</feature>
<dbReference type="Pfam" id="PF06418">
    <property type="entry name" value="CTP_synth_N"/>
    <property type="match status" value="1"/>
</dbReference>
<keyword evidence="8 11" id="KW-0315">Glutamine amidotransferase</keyword>
<feature type="active site" evidence="11">
    <location>
        <position position="520"/>
    </location>
</feature>
<dbReference type="InterPro" id="IPR029062">
    <property type="entry name" value="Class_I_gatase-like"/>
</dbReference>
<comment type="caution">
    <text evidence="11">Lacks conserved residue(s) required for the propagation of feature annotation.</text>
</comment>
<dbReference type="HAMAP" id="MF_01227">
    <property type="entry name" value="PyrG"/>
    <property type="match status" value="1"/>
</dbReference>
<dbReference type="OrthoDB" id="9801107at2"/>
<dbReference type="GO" id="GO:0019856">
    <property type="term" value="P:pyrimidine nucleobase biosynthetic process"/>
    <property type="evidence" value="ECO:0007669"/>
    <property type="project" value="TreeGrafter"/>
</dbReference>
<dbReference type="InterPro" id="IPR033828">
    <property type="entry name" value="GATase1_CTP_Synthase"/>
</dbReference>
<gene>
    <name evidence="11 15" type="primary">pyrG</name>
    <name evidence="15" type="ordered locus">GAU_1624</name>
</gene>
<feature type="binding site" evidence="11">
    <location>
        <position position="416"/>
    </location>
    <ligand>
        <name>L-glutamine</name>
        <dbReference type="ChEBI" id="CHEBI:58359"/>
    </ligand>
</feature>
<dbReference type="EC" id="6.3.4.2" evidence="11"/>
<keyword evidence="7 11" id="KW-0460">Magnesium</keyword>
<feature type="binding site" evidence="11">
    <location>
        <position position="365"/>
    </location>
    <ligand>
        <name>L-glutamine</name>
        <dbReference type="ChEBI" id="CHEBI:58359"/>
    </ligand>
</feature>
<dbReference type="GO" id="GO:0042802">
    <property type="term" value="F:identical protein binding"/>
    <property type="evidence" value="ECO:0007669"/>
    <property type="project" value="TreeGrafter"/>
</dbReference>
<sequence length="564" mass="62670">MSTILTPPGQASAPKYIFVTGGVVSSLGKGIAAASLGRLLVERGFRVTMMKLDPYLNVDPGTMSPFQHGEVFVTDDGAETDLDLGHYERFLDRPLSQANNITTGRIYSNVITKERRGEYLGSTVQVIPHITDEIKNAVKRIAPGNDVVLVEIGGTVGDIESLPFLEAIRQFRREVGKENALFVHLTLVPYIAAAGEVKTKPTQHSVRELMEIGIQPDFLICRSEKPLQDDVKRKIGLFCNVDFGAVIESPDVPTIYEIPLSFEQQGFADRVMERLRLTAPTPDLSAWRSMVQRVTNPRERVRICVVGKYTDYIDSYKSVQEALIHGGIANDVGVDLAWTSSDNFTSPEKAREILSQYHGLLVPGGFGVRGVEGMIEAIRAAREMQLPFFGICLGMQVAIIEFSRNVLGLDDSHSSEFAPECSNPVVSLMDSQREVTDKGGSMRLGAYPCRLQRGSRAAEIYGQPEVSERHRHRYEVSNRYRERFIEHGMRLSGLSPDETLVEMIELPTHPWFIGCQFHPELQSRPLRPHPLFAGFVAASARRRREQDAASATEAVSPPLEHVAQ</sequence>
<dbReference type="STRING" id="379066.GAU_1624"/>
<evidence type="ECO:0000256" key="4">
    <source>
        <dbReference type="ARBA" id="ARBA00022723"/>
    </source>
</evidence>
<evidence type="ECO:0000256" key="1">
    <source>
        <dbReference type="ARBA" id="ARBA00005171"/>
    </source>
</evidence>
<evidence type="ECO:0000256" key="3">
    <source>
        <dbReference type="ARBA" id="ARBA00022598"/>
    </source>
</evidence>
<feature type="binding site" evidence="11">
    <location>
        <position position="25"/>
    </location>
    <ligand>
        <name>UTP</name>
        <dbReference type="ChEBI" id="CHEBI:46398"/>
    </ligand>
</feature>
<evidence type="ECO:0000256" key="7">
    <source>
        <dbReference type="ARBA" id="ARBA00022842"/>
    </source>
</evidence>
<dbReference type="GO" id="GO:0005829">
    <property type="term" value="C:cytosol"/>
    <property type="evidence" value="ECO:0007669"/>
    <property type="project" value="TreeGrafter"/>
</dbReference>
<evidence type="ECO:0000259" key="13">
    <source>
        <dbReference type="Pfam" id="PF00117"/>
    </source>
</evidence>
<feature type="binding site" evidence="11">
    <location>
        <position position="151"/>
    </location>
    <ligand>
        <name>Mg(2+)</name>
        <dbReference type="ChEBI" id="CHEBI:18420"/>
    </ligand>
</feature>
<dbReference type="Proteomes" id="UP000002209">
    <property type="component" value="Chromosome"/>
</dbReference>
<dbReference type="CDD" id="cd03113">
    <property type="entry name" value="CTPS_N"/>
    <property type="match status" value="1"/>
</dbReference>
<feature type="binding site" evidence="11">
    <location>
        <begin position="393"/>
        <end position="396"/>
    </location>
    <ligand>
        <name>L-glutamine</name>
        <dbReference type="ChEBI" id="CHEBI:58359"/>
    </ligand>
</feature>
<dbReference type="UniPathway" id="UPA00159">
    <property type="reaction ID" value="UER00277"/>
</dbReference>
<dbReference type="GO" id="GO:0097268">
    <property type="term" value="C:cytoophidium"/>
    <property type="evidence" value="ECO:0007669"/>
    <property type="project" value="UniProtKB-ARBA"/>
</dbReference>
<feature type="region of interest" description="Amidoligase domain" evidence="11">
    <location>
        <begin position="1"/>
        <end position="277"/>
    </location>
</feature>
<feature type="binding site" evidence="11">
    <location>
        <position position="25"/>
    </location>
    <ligand>
        <name>CTP</name>
        <dbReference type="ChEBI" id="CHEBI:37563"/>
        <note>allosteric inhibitor</note>
    </ligand>
</feature>
<feature type="active site" evidence="11">
    <location>
        <position position="518"/>
    </location>
</feature>
<evidence type="ECO:0000256" key="2">
    <source>
        <dbReference type="ARBA" id="ARBA00007533"/>
    </source>
</evidence>
<comment type="catalytic activity">
    <reaction evidence="11">
        <text>UTP + NH4(+) + ATP = CTP + ADP + phosphate + 2 H(+)</text>
        <dbReference type="Rhea" id="RHEA:16597"/>
        <dbReference type="ChEBI" id="CHEBI:15378"/>
        <dbReference type="ChEBI" id="CHEBI:28938"/>
        <dbReference type="ChEBI" id="CHEBI:30616"/>
        <dbReference type="ChEBI" id="CHEBI:37563"/>
        <dbReference type="ChEBI" id="CHEBI:43474"/>
        <dbReference type="ChEBI" id="CHEBI:46398"/>
        <dbReference type="ChEBI" id="CHEBI:456216"/>
    </reaction>
</comment>
<keyword evidence="3 11" id="KW-0436">Ligase</keyword>
<name>C1A8V6_GEMAT</name>
<protein>
    <recommendedName>
        <fullName evidence="11">CTP synthase</fullName>
        <ecNumber evidence="11">6.3.4.2</ecNumber>
    </recommendedName>
    <alternativeName>
        <fullName evidence="11">Cytidine 5'-triphosphate synthase</fullName>
    </alternativeName>
    <alternativeName>
        <fullName evidence="11">Cytidine triphosphate synthetase</fullName>
        <shortName evidence="11">CTP synthetase</shortName>
        <shortName evidence="11">CTPS</shortName>
    </alternativeName>
    <alternativeName>
        <fullName evidence="11">UTP--ammonia ligase</fullName>
    </alternativeName>
</protein>
<keyword evidence="6 11" id="KW-0067">ATP-binding</keyword>
<dbReference type="PROSITE" id="PS51273">
    <property type="entry name" value="GATASE_TYPE_1"/>
    <property type="match status" value="1"/>
</dbReference>
<dbReference type="InterPro" id="IPR017456">
    <property type="entry name" value="CTP_synthase_N"/>
</dbReference>
<dbReference type="CDD" id="cd01746">
    <property type="entry name" value="GATase1_CTP_Synthase"/>
    <property type="match status" value="1"/>
</dbReference>
<comment type="subunit">
    <text evidence="11">Homotetramer.</text>
</comment>
<dbReference type="GO" id="GO:0005524">
    <property type="term" value="F:ATP binding"/>
    <property type="evidence" value="ECO:0007669"/>
    <property type="project" value="UniProtKB-KW"/>
</dbReference>
<feature type="active site" description="Nucleophile; for glutamine hydrolysis" evidence="11">
    <location>
        <position position="392"/>
    </location>
</feature>
<feature type="binding site" evidence="11">
    <location>
        <position position="234"/>
    </location>
    <ligand>
        <name>UTP</name>
        <dbReference type="ChEBI" id="CHEBI:46398"/>
    </ligand>
</feature>